<proteinExistence type="predicted"/>
<dbReference type="InterPro" id="IPR029068">
    <property type="entry name" value="Glyas_Bleomycin-R_OHBP_Dase"/>
</dbReference>
<dbReference type="InterPro" id="IPR052164">
    <property type="entry name" value="Anthracycline_SecMetBiosynth"/>
</dbReference>
<dbReference type="Proteomes" id="UP000654108">
    <property type="component" value="Unassembled WGS sequence"/>
</dbReference>
<evidence type="ECO:0000313" key="3">
    <source>
        <dbReference type="Proteomes" id="UP000654108"/>
    </source>
</evidence>
<dbReference type="InterPro" id="IPR037523">
    <property type="entry name" value="VOC_core"/>
</dbReference>
<protein>
    <submittedName>
        <fullName evidence="2">VOC family protein</fullName>
    </submittedName>
</protein>
<sequence length="133" mass="14007">MPHFVHIDIAADDPQRAADFYADVFDWPVTKLEGPTPYWLLGTGQDGAGIGGGIARRERRWQTMTPTIEVPSAEAYGKKITACGGTIVVPATEIAGVGQLVTCRDPEGNVFAILQPAPGNPFVPPPSGGKPPA</sequence>
<accession>A0A927FZN3</accession>
<organism evidence="2 3">
    <name type="scientific">Devosia oryzisoli</name>
    <dbReference type="NCBI Taxonomy" id="2774138"/>
    <lineage>
        <taxon>Bacteria</taxon>
        <taxon>Pseudomonadati</taxon>
        <taxon>Pseudomonadota</taxon>
        <taxon>Alphaproteobacteria</taxon>
        <taxon>Hyphomicrobiales</taxon>
        <taxon>Devosiaceae</taxon>
        <taxon>Devosia</taxon>
    </lineage>
</organism>
<dbReference type="AlphaFoldDB" id="A0A927FZN3"/>
<feature type="domain" description="VOC" evidence="1">
    <location>
        <begin position="3"/>
        <end position="116"/>
    </location>
</feature>
<dbReference type="SUPFAM" id="SSF54593">
    <property type="entry name" value="Glyoxalase/Bleomycin resistance protein/Dihydroxybiphenyl dioxygenase"/>
    <property type="match status" value="1"/>
</dbReference>
<dbReference type="InterPro" id="IPR041581">
    <property type="entry name" value="Glyoxalase_6"/>
</dbReference>
<dbReference type="PROSITE" id="PS51819">
    <property type="entry name" value="VOC"/>
    <property type="match status" value="1"/>
</dbReference>
<dbReference type="EMBL" id="JACYFU010000005">
    <property type="protein sequence ID" value="MBD8067026.1"/>
    <property type="molecule type" value="Genomic_DNA"/>
</dbReference>
<evidence type="ECO:0000313" key="2">
    <source>
        <dbReference type="EMBL" id="MBD8067026.1"/>
    </source>
</evidence>
<dbReference type="PANTHER" id="PTHR33993:SF2">
    <property type="entry name" value="VOC DOMAIN-CONTAINING PROTEIN"/>
    <property type="match status" value="1"/>
</dbReference>
<dbReference type="Pfam" id="PF18029">
    <property type="entry name" value="Glyoxalase_6"/>
    <property type="match status" value="1"/>
</dbReference>
<name>A0A927FZN3_9HYPH</name>
<keyword evidence="3" id="KW-1185">Reference proteome</keyword>
<dbReference type="Gene3D" id="3.10.180.10">
    <property type="entry name" value="2,3-Dihydroxybiphenyl 1,2-Dioxygenase, domain 1"/>
    <property type="match status" value="1"/>
</dbReference>
<dbReference type="PANTHER" id="PTHR33993">
    <property type="entry name" value="GLYOXALASE-RELATED"/>
    <property type="match status" value="1"/>
</dbReference>
<gene>
    <name evidence="2" type="ORF">IC608_16265</name>
</gene>
<evidence type="ECO:0000259" key="1">
    <source>
        <dbReference type="PROSITE" id="PS51819"/>
    </source>
</evidence>
<reference evidence="2" key="1">
    <citation type="submission" date="2020-09" db="EMBL/GenBank/DDBJ databases">
        <title>Genome seq and assembly of Devosia sp.</title>
        <authorList>
            <person name="Chhetri G."/>
        </authorList>
    </citation>
    <scope>NUCLEOTIDE SEQUENCE</scope>
    <source>
        <strain evidence="2">PTR5</strain>
    </source>
</reference>
<dbReference type="RefSeq" id="WP_191777724.1">
    <property type="nucleotide sequence ID" value="NZ_JACYFU010000005.1"/>
</dbReference>
<comment type="caution">
    <text evidence="2">The sequence shown here is derived from an EMBL/GenBank/DDBJ whole genome shotgun (WGS) entry which is preliminary data.</text>
</comment>